<dbReference type="PANTHER" id="PTHR28047">
    <property type="entry name" value="PROTEIN DCG1"/>
    <property type="match status" value="1"/>
</dbReference>
<evidence type="ECO:0000313" key="3">
    <source>
        <dbReference type="Proteomes" id="UP000595197"/>
    </source>
</evidence>
<reference evidence="2" key="1">
    <citation type="submission" date="2021-02" db="EMBL/GenBank/DDBJ databases">
        <title>Skermanella TT6 skin isolate.</title>
        <authorList>
            <person name="Lee K."/>
            <person name="Ganzorig M."/>
        </authorList>
    </citation>
    <scope>NUCLEOTIDE SEQUENCE</scope>
    <source>
        <strain evidence="2">TT6</strain>
    </source>
</reference>
<dbReference type="RefSeq" id="WP_201077856.1">
    <property type="nucleotide sequence ID" value="NZ_CP067420.1"/>
</dbReference>
<dbReference type="InterPro" id="IPR052186">
    <property type="entry name" value="Hydantoin_racemase-like"/>
</dbReference>
<dbReference type="InterPro" id="IPR015942">
    <property type="entry name" value="Asp/Glu/hydantoin_racemase"/>
</dbReference>
<dbReference type="EMBL" id="CP067420">
    <property type="protein sequence ID" value="QQP90630.1"/>
    <property type="molecule type" value="Genomic_DNA"/>
</dbReference>
<comment type="similarity">
    <text evidence="1">Belongs to the HyuE racemase family.</text>
</comment>
<dbReference type="PANTHER" id="PTHR28047:SF5">
    <property type="entry name" value="PROTEIN DCG1"/>
    <property type="match status" value="1"/>
</dbReference>
<evidence type="ECO:0000313" key="2">
    <source>
        <dbReference type="EMBL" id="QQP90630.1"/>
    </source>
</evidence>
<dbReference type="Proteomes" id="UP000595197">
    <property type="component" value="Chromosome"/>
</dbReference>
<dbReference type="Gene3D" id="3.40.50.12500">
    <property type="match status" value="1"/>
</dbReference>
<evidence type="ECO:0000256" key="1">
    <source>
        <dbReference type="ARBA" id="ARBA00038414"/>
    </source>
</evidence>
<gene>
    <name evidence="2" type="ORF">IGS68_05145</name>
</gene>
<protein>
    <submittedName>
        <fullName evidence="2">Aspartate/glutamate racemase family protein</fullName>
    </submittedName>
</protein>
<accession>A0ABX7BAJ4</accession>
<dbReference type="Pfam" id="PF01177">
    <property type="entry name" value="Asp_Glu_race"/>
    <property type="match status" value="1"/>
</dbReference>
<keyword evidence="3" id="KW-1185">Reference proteome</keyword>
<name>A0ABX7BAJ4_9PROT</name>
<proteinExistence type="inferred from homology"/>
<sequence>MRIKVINPNTTAGMTAKIGEAARAIAAPGTEIVAVNPAAGPVSIEGHYDEAVSVLGVLEEVRKGEAEGCDGYVIACFGDPGLLAAREVATGPVVGIAEAAMHAASFISTGFSIVTTLTRTCVIAEHLVERYGMHRACRKVRGTDIPVLDLEGTGEEAGEGGGPVFRAIVAECRRAAAEDRCGAIVLGCAGMADLVARVQREVGLPVIDGVAAAVVQVEGLVRLGLGTSKHGDLAWPLPKTYVGDLARFAPAAR</sequence>
<dbReference type="InterPro" id="IPR053714">
    <property type="entry name" value="Iso_Racemase_Enz_sf"/>
</dbReference>
<organism evidence="2 3">
    <name type="scientific">Skermanella cutis</name>
    <dbReference type="NCBI Taxonomy" id="2775420"/>
    <lineage>
        <taxon>Bacteria</taxon>
        <taxon>Pseudomonadati</taxon>
        <taxon>Pseudomonadota</taxon>
        <taxon>Alphaproteobacteria</taxon>
        <taxon>Rhodospirillales</taxon>
        <taxon>Azospirillaceae</taxon>
        <taxon>Skermanella</taxon>
    </lineage>
</organism>